<protein>
    <submittedName>
        <fullName evidence="3">Aspartate carbamoyltransferase</fullName>
    </submittedName>
</protein>
<dbReference type="Pfam" id="PF12890">
    <property type="entry name" value="DHOase"/>
    <property type="match status" value="1"/>
</dbReference>
<dbReference type="EMBL" id="CP031222">
    <property type="protein sequence ID" value="AXI02970.1"/>
    <property type="molecule type" value="Genomic_DNA"/>
</dbReference>
<accession>A0A345P6R1</accession>
<dbReference type="GO" id="GO:0006145">
    <property type="term" value="P:purine nucleobase catabolic process"/>
    <property type="evidence" value="ECO:0007669"/>
    <property type="project" value="TreeGrafter"/>
</dbReference>
<gene>
    <name evidence="3" type="ORF">HYN46_09035</name>
</gene>
<dbReference type="GO" id="GO:0006221">
    <property type="term" value="P:pyrimidine nucleotide biosynthetic process"/>
    <property type="evidence" value="ECO:0007669"/>
    <property type="project" value="UniProtKB-KW"/>
</dbReference>
<reference evidence="3 4" key="1">
    <citation type="submission" date="2018-07" db="EMBL/GenBank/DDBJ databases">
        <title>Genome sequencing of Moraxellaceae gen. HYN0046.</title>
        <authorList>
            <person name="Kim M."/>
            <person name="Yi H."/>
        </authorList>
    </citation>
    <scope>NUCLEOTIDE SEQUENCE [LARGE SCALE GENOMIC DNA]</scope>
    <source>
        <strain evidence="3 4">HYN0046</strain>
    </source>
</reference>
<dbReference type="OrthoDB" id="5687299at2"/>
<dbReference type="GO" id="GO:0004151">
    <property type="term" value="F:dihydroorotase activity"/>
    <property type="evidence" value="ECO:0007669"/>
    <property type="project" value="InterPro"/>
</dbReference>
<dbReference type="InterPro" id="IPR004722">
    <property type="entry name" value="DHOase"/>
</dbReference>
<dbReference type="PANTHER" id="PTHR43668:SF2">
    <property type="entry name" value="ALLANTOINASE"/>
    <property type="match status" value="1"/>
</dbReference>
<proteinExistence type="predicted"/>
<dbReference type="AlphaFoldDB" id="A0A345P6R1"/>
<dbReference type="PANTHER" id="PTHR43668">
    <property type="entry name" value="ALLANTOINASE"/>
    <property type="match status" value="1"/>
</dbReference>
<evidence type="ECO:0000259" key="2">
    <source>
        <dbReference type="Pfam" id="PF12890"/>
    </source>
</evidence>
<dbReference type="InterPro" id="IPR011059">
    <property type="entry name" value="Metal-dep_hydrolase_composite"/>
</dbReference>
<keyword evidence="3" id="KW-0808">Transferase</keyword>
<evidence type="ECO:0000256" key="1">
    <source>
        <dbReference type="ARBA" id="ARBA00022975"/>
    </source>
</evidence>
<dbReference type="Proteomes" id="UP000253940">
    <property type="component" value="Chromosome"/>
</dbReference>
<dbReference type="Gene3D" id="2.30.40.10">
    <property type="entry name" value="Urease, subunit C, domain 1"/>
    <property type="match status" value="1"/>
</dbReference>
<keyword evidence="1" id="KW-0665">Pyrimidine biosynthesis</keyword>
<dbReference type="InterPro" id="IPR024403">
    <property type="entry name" value="DHOase_cat"/>
</dbReference>
<dbReference type="GO" id="GO:0005737">
    <property type="term" value="C:cytoplasm"/>
    <property type="evidence" value="ECO:0007669"/>
    <property type="project" value="TreeGrafter"/>
</dbReference>
<dbReference type="RefSeq" id="WP_114899080.1">
    <property type="nucleotide sequence ID" value="NZ_CP031222.1"/>
</dbReference>
<dbReference type="KEGG" id="mbah:HYN46_09035"/>
<name>A0A345P6R1_9GAMM</name>
<dbReference type="Gene3D" id="3.20.20.140">
    <property type="entry name" value="Metal-dependent hydrolases"/>
    <property type="match status" value="1"/>
</dbReference>
<evidence type="ECO:0000313" key="3">
    <source>
        <dbReference type="EMBL" id="AXI02970.1"/>
    </source>
</evidence>
<dbReference type="InterPro" id="IPR050138">
    <property type="entry name" value="DHOase/Allantoinase_Hydrolase"/>
</dbReference>
<dbReference type="SUPFAM" id="SSF51556">
    <property type="entry name" value="Metallo-dependent hydrolases"/>
    <property type="match status" value="1"/>
</dbReference>
<evidence type="ECO:0000313" key="4">
    <source>
        <dbReference type="Proteomes" id="UP000253940"/>
    </source>
</evidence>
<dbReference type="InterPro" id="IPR032466">
    <property type="entry name" value="Metal_Hydrolase"/>
</dbReference>
<keyword evidence="4" id="KW-1185">Reference proteome</keyword>
<dbReference type="GO" id="GO:0046872">
    <property type="term" value="F:metal ion binding"/>
    <property type="evidence" value="ECO:0007669"/>
    <property type="project" value="InterPro"/>
</dbReference>
<feature type="domain" description="Dihydroorotase catalytic" evidence="2">
    <location>
        <begin position="60"/>
        <end position="245"/>
    </location>
</feature>
<sequence length="423" mass="45183">MSDVKNLKPADNRIIQINKIRLLDPENNTDDVRSVWIQNGHLIDQPSDFKSVSKTIDGQGKWLVPSLVDLCARLREPGEQQHGTLKSEGLAARANGFLHVVIPPDTKPVLESGALLPGLRQKAYDDGGIFLHVIGALTKGLEGKQPANLAGLKQGKCIAVSNARHSFADNDVLFHTLEYAATLGLTVFFYPEDAVLAQDGCVHEGFMAARQGLAGIPAIAETVALSTQLQMVEATGVRAHFSQLSCAASVDLIATAKDKKLPVTADVAMHQLYLTDSSIDGFNSAAHVRPPLRSEEDRLGLRAGVAAGIIDAICSHHEPLSATAKMMPFAETQAGISAFDSFMALGIGLVRDGLLSPLELVTQISLIPAAIAGVHQTWKSMGGWLLVDPELQWTLDATEIKSAGKNTPFLGSALTGRVVEVFV</sequence>
<dbReference type="GO" id="GO:0016740">
    <property type="term" value="F:transferase activity"/>
    <property type="evidence" value="ECO:0007669"/>
    <property type="project" value="UniProtKB-KW"/>
</dbReference>
<organism evidence="3 4">
    <name type="scientific">Aquirhabdus parva</name>
    <dbReference type="NCBI Taxonomy" id="2283318"/>
    <lineage>
        <taxon>Bacteria</taxon>
        <taxon>Pseudomonadati</taxon>
        <taxon>Pseudomonadota</taxon>
        <taxon>Gammaproteobacteria</taxon>
        <taxon>Moraxellales</taxon>
        <taxon>Moraxellaceae</taxon>
        <taxon>Aquirhabdus</taxon>
    </lineage>
</organism>
<dbReference type="GO" id="GO:0004038">
    <property type="term" value="F:allantoinase activity"/>
    <property type="evidence" value="ECO:0007669"/>
    <property type="project" value="TreeGrafter"/>
</dbReference>
<dbReference type="SUPFAM" id="SSF51338">
    <property type="entry name" value="Composite domain of metallo-dependent hydrolases"/>
    <property type="match status" value="1"/>
</dbReference>
<dbReference type="CDD" id="cd01317">
    <property type="entry name" value="DHOase_IIa"/>
    <property type="match status" value="1"/>
</dbReference>